<dbReference type="SUPFAM" id="SSF51556">
    <property type="entry name" value="Metallo-dependent hydrolases"/>
    <property type="match status" value="1"/>
</dbReference>
<dbReference type="InterPro" id="IPR032466">
    <property type="entry name" value="Metal_Hydrolase"/>
</dbReference>
<dbReference type="GO" id="GO:0019213">
    <property type="term" value="F:deacetylase activity"/>
    <property type="evidence" value="ECO:0007669"/>
    <property type="project" value="InterPro"/>
</dbReference>
<dbReference type="Gene3D" id="3.20.20.140">
    <property type="entry name" value="Metal-dependent hydrolases"/>
    <property type="match status" value="1"/>
</dbReference>
<feature type="non-terminal residue" evidence="1">
    <location>
        <position position="212"/>
    </location>
</feature>
<reference evidence="1" key="1">
    <citation type="submission" date="2018-05" db="EMBL/GenBank/DDBJ databases">
        <authorList>
            <person name="Lanie J.A."/>
            <person name="Ng W.-L."/>
            <person name="Kazmierczak K.M."/>
            <person name="Andrzejewski T.M."/>
            <person name="Davidsen T.M."/>
            <person name="Wayne K.J."/>
            <person name="Tettelin H."/>
            <person name="Glass J.I."/>
            <person name="Rusch D."/>
            <person name="Podicherti R."/>
            <person name="Tsui H.-C.T."/>
            <person name="Winkler M.E."/>
        </authorList>
    </citation>
    <scope>NUCLEOTIDE SEQUENCE</scope>
</reference>
<accession>A0A382XWS2</accession>
<dbReference type="AlphaFoldDB" id="A0A382XWS2"/>
<dbReference type="EMBL" id="UINC01170956">
    <property type="protein sequence ID" value="SVD75259.1"/>
    <property type="molecule type" value="Genomic_DNA"/>
</dbReference>
<proteinExistence type="predicted"/>
<dbReference type="GO" id="GO:0016810">
    <property type="term" value="F:hydrolase activity, acting on carbon-nitrogen (but not peptide) bonds"/>
    <property type="evidence" value="ECO:0007669"/>
    <property type="project" value="InterPro"/>
</dbReference>
<dbReference type="Gene3D" id="2.30.40.10">
    <property type="entry name" value="Urease, subunit C, domain 1"/>
    <property type="match status" value="1"/>
</dbReference>
<evidence type="ECO:0000313" key="1">
    <source>
        <dbReference type="EMBL" id="SVD75259.1"/>
    </source>
</evidence>
<sequence length="212" mass="22830">MSHNIIFRGATVVDPSQSLNRICDVAVEGDKISAIADPIEDIDAEIIDLTGKYLTPGWIDLHAHVYAGATTFGIKADGLCLATGVTTIIDAGSPGWTNVRGFLEFIVEPSRTQVLTFVHISCIGLLNAMRGEMEDIKNADPEMTAKVIEMWPDVCLGVKVRQGVNQVGENDAEPLRLAVEAAENANTRVMVHIDSGVSLPRILSILRPGDIV</sequence>
<dbReference type="SUPFAM" id="SSF51338">
    <property type="entry name" value="Composite domain of metallo-dependent hydrolases"/>
    <property type="match status" value="1"/>
</dbReference>
<gene>
    <name evidence="1" type="ORF">METZ01_LOCUS428113</name>
</gene>
<organism evidence="1">
    <name type="scientific">marine metagenome</name>
    <dbReference type="NCBI Taxonomy" id="408172"/>
    <lineage>
        <taxon>unclassified sequences</taxon>
        <taxon>metagenomes</taxon>
        <taxon>ecological metagenomes</taxon>
    </lineage>
</organism>
<dbReference type="PANTHER" id="PTHR42717">
    <property type="entry name" value="DIHYDROOROTASE-RELATED"/>
    <property type="match status" value="1"/>
</dbReference>
<name>A0A382XWS2_9ZZZZ</name>
<dbReference type="InterPro" id="IPR020043">
    <property type="entry name" value="Deacetylase_Atu3266-like"/>
</dbReference>
<dbReference type="PANTHER" id="PTHR42717:SF1">
    <property type="entry name" value="IMIDAZOLONEPROPIONASE AND RELATED AMIDOHYDROLASES"/>
    <property type="match status" value="1"/>
</dbReference>
<protein>
    <recommendedName>
        <fullName evidence="2">Amidohydrolase-related domain-containing protein</fullName>
    </recommendedName>
</protein>
<evidence type="ECO:0008006" key="2">
    <source>
        <dbReference type="Google" id="ProtNLM"/>
    </source>
</evidence>
<dbReference type="InterPro" id="IPR011059">
    <property type="entry name" value="Metal-dep_hydrolase_composite"/>
</dbReference>